<proteinExistence type="predicted"/>
<evidence type="ECO:0000313" key="2">
    <source>
        <dbReference type="Proteomes" id="UP001163203"/>
    </source>
</evidence>
<reference evidence="1" key="1">
    <citation type="submission" date="2022-11" db="EMBL/GenBank/DDBJ databases">
        <authorList>
            <person name="Mo P."/>
        </authorList>
    </citation>
    <scope>NUCLEOTIDE SEQUENCE</scope>
    <source>
        <strain evidence="1">HUAS 11-8</strain>
    </source>
</reference>
<protein>
    <submittedName>
        <fullName evidence="1">Uncharacterized protein</fullName>
    </submittedName>
</protein>
<organism evidence="1 2">
    <name type="scientific">Amycolatopsis cynarae</name>
    <dbReference type="NCBI Taxonomy" id="2995223"/>
    <lineage>
        <taxon>Bacteria</taxon>
        <taxon>Bacillati</taxon>
        <taxon>Actinomycetota</taxon>
        <taxon>Actinomycetes</taxon>
        <taxon>Pseudonocardiales</taxon>
        <taxon>Pseudonocardiaceae</taxon>
        <taxon>Amycolatopsis</taxon>
    </lineage>
</organism>
<gene>
    <name evidence="1" type="ORF">ORV05_27980</name>
</gene>
<evidence type="ECO:0000313" key="1">
    <source>
        <dbReference type="EMBL" id="WAL64760.1"/>
    </source>
</evidence>
<keyword evidence="2" id="KW-1185">Reference proteome</keyword>
<dbReference type="RefSeq" id="WP_268754985.1">
    <property type="nucleotide sequence ID" value="NZ_CP113836.1"/>
</dbReference>
<sequence length="88" mass="9264">MPEVKTFTSIANHGTALSCAPVVAAPVGLGTGMRRASDAVLSAGVIVRLRHVTEWTRVSGSDVPAIADYAKAKQPKIHVPHPLLERSP</sequence>
<name>A0ABY7AYG8_9PSEU</name>
<dbReference type="Proteomes" id="UP001163203">
    <property type="component" value="Chromosome"/>
</dbReference>
<dbReference type="PROSITE" id="PS51257">
    <property type="entry name" value="PROKAR_LIPOPROTEIN"/>
    <property type="match status" value="1"/>
</dbReference>
<accession>A0ABY7AYG8</accession>
<dbReference type="EMBL" id="CP113836">
    <property type="protein sequence ID" value="WAL64760.1"/>
    <property type="molecule type" value="Genomic_DNA"/>
</dbReference>